<name>A0A8D0VUV1_PIG</name>
<keyword evidence="1" id="KW-0812">Transmembrane</keyword>
<reference evidence="2" key="1">
    <citation type="submission" date="2025-08" db="UniProtKB">
        <authorList>
            <consortium name="Ensembl"/>
        </authorList>
    </citation>
    <scope>IDENTIFICATION</scope>
</reference>
<proteinExistence type="predicted"/>
<evidence type="ECO:0000313" key="2">
    <source>
        <dbReference type="Ensembl" id="ENSSSCP00030011740.1"/>
    </source>
</evidence>
<protein>
    <submittedName>
        <fullName evidence="2">Uncharacterized protein</fullName>
    </submittedName>
</protein>
<dbReference type="AlphaFoldDB" id="A0A8D0VUV1"/>
<keyword evidence="1" id="KW-0472">Membrane</keyword>
<evidence type="ECO:0000256" key="1">
    <source>
        <dbReference type="SAM" id="Phobius"/>
    </source>
</evidence>
<sequence length="84" mass="9516">MGKSSCLDHRTLLHVKHGNIALDKAIVFFHCKVSKLKPSLLVAMDTVMPFFFFLSFFLSFFLFLTCSYGICVLFPVSGCFLVDQ</sequence>
<dbReference type="Ensembl" id="ENSSSCT00030026285.1">
    <property type="protein sequence ID" value="ENSSSCP00030011740.1"/>
    <property type="gene ID" value="ENSSSCG00030019045.1"/>
</dbReference>
<dbReference type="Proteomes" id="UP000694570">
    <property type="component" value="Unplaced"/>
</dbReference>
<organism evidence="2 3">
    <name type="scientific">Sus scrofa</name>
    <name type="common">Pig</name>
    <dbReference type="NCBI Taxonomy" id="9823"/>
    <lineage>
        <taxon>Eukaryota</taxon>
        <taxon>Metazoa</taxon>
        <taxon>Chordata</taxon>
        <taxon>Craniata</taxon>
        <taxon>Vertebrata</taxon>
        <taxon>Euteleostomi</taxon>
        <taxon>Mammalia</taxon>
        <taxon>Eutheria</taxon>
        <taxon>Laurasiatheria</taxon>
        <taxon>Artiodactyla</taxon>
        <taxon>Suina</taxon>
        <taxon>Suidae</taxon>
        <taxon>Sus</taxon>
    </lineage>
</organism>
<feature type="transmembrane region" description="Helical" evidence="1">
    <location>
        <begin position="50"/>
        <end position="82"/>
    </location>
</feature>
<evidence type="ECO:0000313" key="3">
    <source>
        <dbReference type="Proteomes" id="UP000694570"/>
    </source>
</evidence>
<keyword evidence="1" id="KW-1133">Transmembrane helix</keyword>
<accession>A0A8D0VUV1</accession>